<dbReference type="EMBL" id="SMMG02000006">
    <property type="protein sequence ID" value="KAA3471890.1"/>
    <property type="molecule type" value="Genomic_DNA"/>
</dbReference>
<evidence type="ECO:0000259" key="1">
    <source>
        <dbReference type="Pfam" id="PF24626"/>
    </source>
</evidence>
<dbReference type="AlphaFoldDB" id="A0A5B6VRV1"/>
<reference evidence="3" key="1">
    <citation type="journal article" date="2019" name="Plant Biotechnol. J.">
        <title>Genome sequencing of the Australian wild diploid species Gossypium australe highlights disease resistance and delayed gland morphogenesis.</title>
        <authorList>
            <person name="Cai Y."/>
            <person name="Cai X."/>
            <person name="Wang Q."/>
            <person name="Wang P."/>
            <person name="Zhang Y."/>
            <person name="Cai C."/>
            <person name="Xu Y."/>
            <person name="Wang K."/>
            <person name="Zhou Z."/>
            <person name="Wang C."/>
            <person name="Geng S."/>
            <person name="Li B."/>
            <person name="Dong Q."/>
            <person name="Hou Y."/>
            <person name="Wang H."/>
            <person name="Ai P."/>
            <person name="Liu Z."/>
            <person name="Yi F."/>
            <person name="Sun M."/>
            <person name="An G."/>
            <person name="Cheng J."/>
            <person name="Zhang Y."/>
            <person name="Shi Q."/>
            <person name="Xie Y."/>
            <person name="Shi X."/>
            <person name="Chang Y."/>
            <person name="Huang F."/>
            <person name="Chen Y."/>
            <person name="Hong S."/>
            <person name="Mi L."/>
            <person name="Sun Q."/>
            <person name="Zhang L."/>
            <person name="Zhou B."/>
            <person name="Peng R."/>
            <person name="Zhang X."/>
            <person name="Liu F."/>
        </authorList>
    </citation>
    <scope>NUCLEOTIDE SEQUENCE [LARGE SCALE GENOMIC DNA]</scope>
    <source>
        <strain evidence="3">cv. PA1801</strain>
    </source>
</reference>
<dbReference type="InterPro" id="IPR056924">
    <property type="entry name" value="SH3_Tf2-1"/>
</dbReference>
<keyword evidence="3" id="KW-1185">Reference proteome</keyword>
<evidence type="ECO:0000313" key="2">
    <source>
        <dbReference type="EMBL" id="KAA3471890.1"/>
    </source>
</evidence>
<protein>
    <submittedName>
        <fullName evidence="2">DNA/RNA polymerases superfamily protein</fullName>
    </submittedName>
</protein>
<dbReference type="OrthoDB" id="998764at2759"/>
<gene>
    <name evidence="2" type="ORF">EPI10_017453</name>
</gene>
<name>A0A5B6VRV1_9ROSI</name>
<accession>A0A5B6VRV1</accession>
<feature type="domain" description="Tf2-1-like SH3-like" evidence="1">
    <location>
        <begin position="16"/>
        <end position="80"/>
    </location>
</feature>
<sequence length="94" mass="10850">MAPYEPLYGHNEFQIGEKVFLKVSLGKKIVRFGRKGKLSPRFIGPYEIIERIGPVAYRLALPIKLEKILNVFQVSMLHRYGSDPSHVIWILTCH</sequence>
<dbReference type="PANTHER" id="PTHR46148:SF44">
    <property type="entry name" value="GAG-POL POLYPROTEIN"/>
    <property type="match status" value="1"/>
</dbReference>
<dbReference type="Pfam" id="PF24626">
    <property type="entry name" value="SH3_Tf2-1"/>
    <property type="match status" value="1"/>
</dbReference>
<dbReference type="PANTHER" id="PTHR46148">
    <property type="entry name" value="CHROMO DOMAIN-CONTAINING PROTEIN"/>
    <property type="match status" value="1"/>
</dbReference>
<proteinExistence type="predicted"/>
<dbReference type="Proteomes" id="UP000325315">
    <property type="component" value="Unassembled WGS sequence"/>
</dbReference>
<evidence type="ECO:0000313" key="3">
    <source>
        <dbReference type="Proteomes" id="UP000325315"/>
    </source>
</evidence>
<organism evidence="2 3">
    <name type="scientific">Gossypium australe</name>
    <dbReference type="NCBI Taxonomy" id="47621"/>
    <lineage>
        <taxon>Eukaryota</taxon>
        <taxon>Viridiplantae</taxon>
        <taxon>Streptophyta</taxon>
        <taxon>Embryophyta</taxon>
        <taxon>Tracheophyta</taxon>
        <taxon>Spermatophyta</taxon>
        <taxon>Magnoliopsida</taxon>
        <taxon>eudicotyledons</taxon>
        <taxon>Gunneridae</taxon>
        <taxon>Pentapetalae</taxon>
        <taxon>rosids</taxon>
        <taxon>malvids</taxon>
        <taxon>Malvales</taxon>
        <taxon>Malvaceae</taxon>
        <taxon>Malvoideae</taxon>
        <taxon>Gossypium</taxon>
    </lineage>
</organism>
<comment type="caution">
    <text evidence="2">The sequence shown here is derived from an EMBL/GenBank/DDBJ whole genome shotgun (WGS) entry which is preliminary data.</text>
</comment>